<dbReference type="GeneID" id="19208494"/>
<accession>A0A5M3M8U4</accession>
<evidence type="ECO:0000256" key="1">
    <source>
        <dbReference type="SAM" id="MobiDB-lite"/>
    </source>
</evidence>
<proteinExistence type="predicted"/>
<dbReference type="RefSeq" id="XP_007774481.1">
    <property type="nucleotide sequence ID" value="XM_007776291.1"/>
</dbReference>
<dbReference type="EMBL" id="JH711589">
    <property type="protein sequence ID" value="EIW75195.1"/>
    <property type="molecule type" value="Genomic_DNA"/>
</dbReference>
<dbReference type="OrthoDB" id="2795925at2759"/>
<keyword evidence="3" id="KW-1185">Reference proteome</keyword>
<dbReference type="KEGG" id="cput:CONPUDRAFT_66265"/>
<name>A0A5M3M8U4_CONPW</name>
<reference evidence="3" key="1">
    <citation type="journal article" date="2012" name="Science">
        <title>The Paleozoic origin of enzymatic lignin decomposition reconstructed from 31 fungal genomes.</title>
        <authorList>
            <person name="Floudas D."/>
            <person name="Binder M."/>
            <person name="Riley R."/>
            <person name="Barry K."/>
            <person name="Blanchette R.A."/>
            <person name="Henrissat B."/>
            <person name="Martinez A.T."/>
            <person name="Otillar R."/>
            <person name="Spatafora J.W."/>
            <person name="Yadav J.S."/>
            <person name="Aerts A."/>
            <person name="Benoit I."/>
            <person name="Boyd A."/>
            <person name="Carlson A."/>
            <person name="Copeland A."/>
            <person name="Coutinho P.M."/>
            <person name="de Vries R.P."/>
            <person name="Ferreira P."/>
            <person name="Findley K."/>
            <person name="Foster B."/>
            <person name="Gaskell J."/>
            <person name="Glotzer D."/>
            <person name="Gorecki P."/>
            <person name="Heitman J."/>
            <person name="Hesse C."/>
            <person name="Hori C."/>
            <person name="Igarashi K."/>
            <person name="Jurgens J.A."/>
            <person name="Kallen N."/>
            <person name="Kersten P."/>
            <person name="Kohler A."/>
            <person name="Kuees U."/>
            <person name="Kumar T.K.A."/>
            <person name="Kuo A."/>
            <person name="LaButti K."/>
            <person name="Larrondo L.F."/>
            <person name="Lindquist E."/>
            <person name="Ling A."/>
            <person name="Lombard V."/>
            <person name="Lucas S."/>
            <person name="Lundell T."/>
            <person name="Martin R."/>
            <person name="McLaughlin D.J."/>
            <person name="Morgenstern I."/>
            <person name="Morin E."/>
            <person name="Murat C."/>
            <person name="Nagy L.G."/>
            <person name="Nolan M."/>
            <person name="Ohm R.A."/>
            <person name="Patyshakuliyeva A."/>
            <person name="Rokas A."/>
            <person name="Ruiz-Duenas F.J."/>
            <person name="Sabat G."/>
            <person name="Salamov A."/>
            <person name="Samejima M."/>
            <person name="Schmutz J."/>
            <person name="Slot J.C."/>
            <person name="St John F."/>
            <person name="Stenlid J."/>
            <person name="Sun H."/>
            <person name="Sun S."/>
            <person name="Syed K."/>
            <person name="Tsang A."/>
            <person name="Wiebenga A."/>
            <person name="Young D."/>
            <person name="Pisabarro A."/>
            <person name="Eastwood D.C."/>
            <person name="Martin F."/>
            <person name="Cullen D."/>
            <person name="Grigoriev I.V."/>
            <person name="Hibbett D.S."/>
        </authorList>
    </citation>
    <scope>NUCLEOTIDE SEQUENCE [LARGE SCALE GENOMIC DNA]</scope>
    <source>
        <strain evidence="3">RWD-64-598 SS2</strain>
    </source>
</reference>
<gene>
    <name evidence="2" type="ORF">CONPUDRAFT_66265</name>
</gene>
<dbReference type="Pfam" id="PF18759">
    <property type="entry name" value="Plavaka"/>
    <property type="match status" value="1"/>
</dbReference>
<sequence length="927" mass="106065">MSISACVRVSHYPILSSVFSVLNPRFVYSVGSSSLASSSGGAFPAPAPSSRSRSRFTTFGRPSTQTDTAPFQTLYHPKSGRPSRLYSYEEYNRPPPRSDVELDDCPWAPFRSRGDCELASIAVDAEMSDSLVTRLLRLIKDIKTGDAQVTFDSVRQVRESCDEATHEYTPFTLYPVDVDYKGEKLHHEFYARDFMDWALDLLENESLAPHFVWDAQRQYKHNGNDYVRYIDEPWTADRWWDIQDGNPSVPFAFILYADKTRLSSAGNVQGYPVVARCANLPVDIRNGRGAGGGCLVGWLPIVEDNAEDEGLLSYTTLKRVVWHDSVRQLFKNASFVSENGLLYEKLYDGVARWLFILILILSADYEEQTMMTLIRGSSSKHPCPVCLIPSNLQHDLSQHYPRRSAQEAMSLVRRYNNADITSQEKREVDSLLDEQSLRPVNNAFWDLCFSDPADTISVDHLHSFHLGVYGKHQQPEMLKILGSTKNSRKDIKKLNHQIDRHPRWRGLGHFEKISNVTFGDGNKFRDISKQVLFAAYNILTPSYSPEGYKLLRLIQSYLELDCYFSLDVHTEETIRAAREEVTRFGDLLKIALEQGRTPKIKINWNFPKLHALFHFLNDILQKGVSRNSTTRVNEVMHGPLKQSYENRSNGKDFVKQILRVDSHRLALAVLGQRIDRQDELKRRLQSRVSVEDSDDTPTHEADLSWQYHLGSPQKPQTIQQLVVSKGGEDIAFADFHHLFEDYINLSLFPDLEIELAEPLTIPDDFMMNEYCFLKLNYESYETWRTHTDYLRCSPMFYNEPRYDCVLAKISPETVAAVRLIMLFDFVLTFDANGSPQPEVFSAALVQPYTDTPDLNDAANVSKVDNDLNFIRVKACPRDQAIIIPIDSFVRGVLLSPDFDRAEEYLINTYVDGDIFLRMKGPWTSAFL</sequence>
<dbReference type="Proteomes" id="UP000053558">
    <property type="component" value="Unassembled WGS sequence"/>
</dbReference>
<dbReference type="InterPro" id="IPR041078">
    <property type="entry name" value="Plavaka"/>
</dbReference>
<feature type="region of interest" description="Disordered" evidence="1">
    <location>
        <begin position="34"/>
        <end position="62"/>
    </location>
</feature>
<evidence type="ECO:0000313" key="3">
    <source>
        <dbReference type="Proteomes" id="UP000053558"/>
    </source>
</evidence>
<dbReference type="AlphaFoldDB" id="A0A5M3M8U4"/>
<comment type="caution">
    <text evidence="2">The sequence shown here is derived from an EMBL/GenBank/DDBJ whole genome shotgun (WGS) entry which is preliminary data.</text>
</comment>
<protein>
    <submittedName>
        <fullName evidence="2">Uncharacterized protein</fullName>
    </submittedName>
</protein>
<evidence type="ECO:0000313" key="2">
    <source>
        <dbReference type="EMBL" id="EIW75195.1"/>
    </source>
</evidence>
<dbReference type="OMA" id="EATHEYT"/>
<organism evidence="2 3">
    <name type="scientific">Coniophora puteana (strain RWD-64-598)</name>
    <name type="common">Brown rot fungus</name>
    <dbReference type="NCBI Taxonomy" id="741705"/>
    <lineage>
        <taxon>Eukaryota</taxon>
        <taxon>Fungi</taxon>
        <taxon>Dikarya</taxon>
        <taxon>Basidiomycota</taxon>
        <taxon>Agaricomycotina</taxon>
        <taxon>Agaricomycetes</taxon>
        <taxon>Agaricomycetidae</taxon>
        <taxon>Boletales</taxon>
        <taxon>Coniophorineae</taxon>
        <taxon>Coniophoraceae</taxon>
        <taxon>Coniophora</taxon>
    </lineage>
</organism>